<organism evidence="5">
    <name type="scientific">Aureoumbra lagunensis</name>
    <dbReference type="NCBI Taxonomy" id="44058"/>
    <lineage>
        <taxon>Eukaryota</taxon>
        <taxon>Sar</taxon>
        <taxon>Stramenopiles</taxon>
        <taxon>Ochrophyta</taxon>
        <taxon>Pelagophyceae</taxon>
        <taxon>Pelagomonadales</taxon>
        <taxon>Aureoumbra</taxon>
    </lineage>
</organism>
<feature type="region of interest" description="Disordered" evidence="3">
    <location>
        <begin position="455"/>
        <end position="523"/>
    </location>
</feature>
<dbReference type="EMBL" id="HBIJ01019729">
    <property type="protein sequence ID" value="CAE0372122.1"/>
    <property type="molecule type" value="Transcribed_RNA"/>
</dbReference>
<dbReference type="SUPFAM" id="SSF54791">
    <property type="entry name" value="Eukaryotic type KH-domain (KH-domain type I)"/>
    <property type="match status" value="2"/>
</dbReference>
<proteinExistence type="predicted"/>
<feature type="domain" description="K Homology" evidence="4">
    <location>
        <begin position="192"/>
        <end position="270"/>
    </location>
</feature>
<accession>A0A7S3NQ75</accession>
<keyword evidence="2" id="KW-0694">RNA-binding</keyword>
<dbReference type="PANTHER" id="PTHR10288">
    <property type="entry name" value="KH DOMAIN CONTAINING RNA BINDING PROTEIN"/>
    <property type="match status" value="1"/>
</dbReference>
<feature type="domain" description="K Homology" evidence="4">
    <location>
        <begin position="113"/>
        <end position="178"/>
    </location>
</feature>
<feature type="compositionally biased region" description="Basic and acidic residues" evidence="3">
    <location>
        <begin position="486"/>
        <end position="496"/>
    </location>
</feature>
<feature type="compositionally biased region" description="Basic and acidic residues" evidence="3">
    <location>
        <begin position="90"/>
        <end position="109"/>
    </location>
</feature>
<keyword evidence="1" id="KW-0677">Repeat</keyword>
<sequence>MNGDERGGYDKVEARENVSVERGGDRFSRRRSSFEDDDGHNKNRNDKDPKMQRREEYYSEEDGKGKYSHRDSMNNGKESSRTNRESFQQDSERMDFGRHRSDSDDVSEDKVARKITRRLMVDKEDAAFILGRHGSTKRKISRVAQADIELDDDGTTITVRGTEKQVERAEDYLDFVRQQRAGPVTVALDHKRDDFTAYQVPEDCIGFIMGRAGQTLRNMEDEWGVLMFFARTTLHGKQIGPTTQGAEYLCIFGELPARRGAEIKVMSAVEHKHPGYCIDSRNQLRAINRVPGDEDLDGWGVETVLLTEENFRYALGTRGSARRKLATASGCIVEYVGKLACFVGYASDRRRGQDYLRWLLQQRTGVSNIENPRDRKDCTVVKIPMESVGFINGHHGESLKEIERESRTFCFSLSDRNAQNRVDNKMSYEPYYIFSFDRRAREYAADLLEERVREHRRIGGPRPPRRQFVEDHQSFGRQSRGYGGRSRGDFDTERDYGGAGRRRRRDSDFSDDDIDRRRRRRYD</sequence>
<dbReference type="AlphaFoldDB" id="A0A7S3NQ75"/>
<evidence type="ECO:0000256" key="1">
    <source>
        <dbReference type="ARBA" id="ARBA00022737"/>
    </source>
</evidence>
<dbReference type="InterPro" id="IPR004088">
    <property type="entry name" value="KH_dom_type_1"/>
</dbReference>
<protein>
    <recommendedName>
        <fullName evidence="4">K Homology domain-containing protein</fullName>
    </recommendedName>
</protein>
<feature type="domain" description="K Homology" evidence="4">
    <location>
        <begin position="375"/>
        <end position="453"/>
    </location>
</feature>
<dbReference type="InterPro" id="IPR004087">
    <property type="entry name" value="KH_dom"/>
</dbReference>
<evidence type="ECO:0000256" key="2">
    <source>
        <dbReference type="PROSITE-ProRule" id="PRU00117"/>
    </source>
</evidence>
<dbReference type="PROSITE" id="PS50084">
    <property type="entry name" value="KH_TYPE_1"/>
    <property type="match status" value="2"/>
</dbReference>
<reference evidence="5" key="1">
    <citation type="submission" date="2021-01" db="EMBL/GenBank/DDBJ databases">
        <authorList>
            <person name="Corre E."/>
            <person name="Pelletier E."/>
            <person name="Niang G."/>
            <person name="Scheremetjew M."/>
            <person name="Finn R."/>
            <person name="Kale V."/>
            <person name="Holt S."/>
            <person name="Cochrane G."/>
            <person name="Meng A."/>
            <person name="Brown T."/>
            <person name="Cohen L."/>
        </authorList>
    </citation>
    <scope>NUCLEOTIDE SEQUENCE</scope>
    <source>
        <strain evidence="5">CCMP1510</strain>
    </source>
</reference>
<dbReference type="GO" id="GO:0003723">
    <property type="term" value="F:RNA binding"/>
    <property type="evidence" value="ECO:0007669"/>
    <property type="project" value="UniProtKB-UniRule"/>
</dbReference>
<feature type="compositionally biased region" description="Basic and acidic residues" evidence="3">
    <location>
        <begin position="39"/>
        <end position="84"/>
    </location>
</feature>
<evidence type="ECO:0000256" key="3">
    <source>
        <dbReference type="SAM" id="MobiDB-lite"/>
    </source>
</evidence>
<evidence type="ECO:0000313" key="5">
    <source>
        <dbReference type="EMBL" id="CAE0372122.1"/>
    </source>
</evidence>
<dbReference type="SMART" id="SM00322">
    <property type="entry name" value="KH"/>
    <property type="match status" value="3"/>
</dbReference>
<evidence type="ECO:0000259" key="4">
    <source>
        <dbReference type="SMART" id="SM00322"/>
    </source>
</evidence>
<dbReference type="Gene3D" id="3.30.310.210">
    <property type="match status" value="1"/>
</dbReference>
<feature type="region of interest" description="Disordered" evidence="3">
    <location>
        <begin position="1"/>
        <end position="109"/>
    </location>
</feature>
<dbReference type="CDD" id="cd00105">
    <property type="entry name" value="KH-I"/>
    <property type="match status" value="1"/>
</dbReference>
<dbReference type="Pfam" id="PF00013">
    <property type="entry name" value="KH_1"/>
    <property type="match status" value="1"/>
</dbReference>
<name>A0A7S3NQ75_9STRA</name>
<feature type="compositionally biased region" description="Basic and acidic residues" evidence="3">
    <location>
        <begin position="1"/>
        <end position="27"/>
    </location>
</feature>
<dbReference type="InterPro" id="IPR036612">
    <property type="entry name" value="KH_dom_type_1_sf"/>
</dbReference>
<gene>
    <name evidence="5" type="ORF">ALAG00032_LOCUS12905</name>
</gene>
<feature type="compositionally biased region" description="Basic residues" evidence="3">
    <location>
        <begin position="455"/>
        <end position="465"/>
    </location>
</feature>